<dbReference type="Pfam" id="PF22791">
    <property type="entry name" value="DUF7011"/>
    <property type="match status" value="1"/>
</dbReference>
<evidence type="ECO:0000313" key="4">
    <source>
        <dbReference type="EMBL" id="NYT51032.1"/>
    </source>
</evidence>
<dbReference type="EMBL" id="JACCEM010000009">
    <property type="protein sequence ID" value="NYT51032.1"/>
    <property type="molecule type" value="Genomic_DNA"/>
</dbReference>
<evidence type="ECO:0000259" key="1">
    <source>
        <dbReference type="Pfam" id="PF10074"/>
    </source>
</evidence>
<dbReference type="RefSeq" id="WP_180157528.1">
    <property type="nucleotide sequence ID" value="NZ_JACCEM010000009.1"/>
</dbReference>
<dbReference type="InterPro" id="IPR018754">
    <property type="entry name" value="RovC-like_DNA-bd"/>
</dbReference>
<dbReference type="Proteomes" id="UP000559809">
    <property type="component" value="Unassembled WGS sequence"/>
</dbReference>
<proteinExistence type="predicted"/>
<dbReference type="AlphaFoldDB" id="A0A853G5H4"/>
<protein>
    <submittedName>
        <fullName evidence="4">DUF2285 domain-containing protein</fullName>
    </submittedName>
</protein>
<sequence length="264" mass="29533">MADSHARHWHPTAAYLYVLHLDGLALAWEYLRRHPDYWQDWVCRPQRPDAAQHWGLRLLEDPALDAREAHPIWFPDAQGVHLYPDVDSIPGVTLFTLWRIPGEKSLIHDGVRLVLRVRWLGGCLRLALAPGLADGMAYVYAVRAGTDLLAHAQALALELNKLSLTSDAIPNAVVRPRPALSALQEMHTLQALDATLAGASLRDIAEGLFGPKAVARDWHADGALRARMRRLVRRGETLMRGGYRRLAQLPKPIQGRSSPPEKRP</sequence>
<accession>A0A853G5H4</accession>
<feature type="domain" description="DUF7011" evidence="3">
    <location>
        <begin position="78"/>
        <end position="124"/>
    </location>
</feature>
<evidence type="ECO:0000259" key="2">
    <source>
        <dbReference type="Pfam" id="PF20109"/>
    </source>
</evidence>
<feature type="domain" description="T6SS Transcription factor RovC-like DNA binding" evidence="1">
    <location>
        <begin position="150"/>
        <end position="248"/>
    </location>
</feature>
<evidence type="ECO:0000259" key="3">
    <source>
        <dbReference type="Pfam" id="PF22791"/>
    </source>
</evidence>
<dbReference type="Pfam" id="PF10074">
    <property type="entry name" value="RovC_DNA-bd"/>
    <property type="match status" value="1"/>
</dbReference>
<keyword evidence="5" id="KW-1185">Reference proteome</keyword>
<gene>
    <name evidence="4" type="ORF">H0A72_17100</name>
</gene>
<name>A0A853G5H4_9BURK</name>
<comment type="caution">
    <text evidence="4">The sequence shown here is derived from an EMBL/GenBank/DDBJ whole genome shotgun (WGS) entry which is preliminary data.</text>
</comment>
<evidence type="ECO:0000313" key="5">
    <source>
        <dbReference type="Proteomes" id="UP000559809"/>
    </source>
</evidence>
<reference evidence="4 5" key="1">
    <citation type="submission" date="2020-07" db="EMBL/GenBank/DDBJ databases">
        <title>Taxonomic revisions and descriptions of new bacterial species based on genomic comparisons in the high-G+C-content subgroup of the family Alcaligenaceae.</title>
        <authorList>
            <person name="Szabo A."/>
            <person name="Felfoldi T."/>
        </authorList>
    </citation>
    <scope>NUCLEOTIDE SEQUENCE [LARGE SCALE GENOMIC DNA]</scope>
    <source>
        <strain evidence="4 5">LMG 24012</strain>
    </source>
</reference>
<dbReference type="Pfam" id="PF20109">
    <property type="entry name" value="Trans_reg_dom"/>
    <property type="match status" value="1"/>
</dbReference>
<organism evidence="4 5">
    <name type="scientific">Parapusillimonas granuli</name>
    <dbReference type="NCBI Taxonomy" id="380911"/>
    <lineage>
        <taxon>Bacteria</taxon>
        <taxon>Pseudomonadati</taxon>
        <taxon>Pseudomonadota</taxon>
        <taxon>Betaproteobacteria</taxon>
        <taxon>Burkholderiales</taxon>
        <taxon>Alcaligenaceae</taxon>
        <taxon>Parapusillimonas</taxon>
    </lineage>
</organism>
<dbReference type="InterPro" id="IPR053895">
    <property type="entry name" value="DUF7011"/>
</dbReference>
<dbReference type="InterPro" id="IPR045465">
    <property type="entry name" value="Trans_reg_dom"/>
</dbReference>
<feature type="domain" description="Transcriptional regulator-like" evidence="2">
    <location>
        <begin position="8"/>
        <end position="57"/>
    </location>
</feature>